<dbReference type="PANTHER" id="PTHR43976:SF16">
    <property type="entry name" value="SHORT-CHAIN DEHYDROGENASE_REDUCTASE FAMILY PROTEIN"/>
    <property type="match status" value="1"/>
</dbReference>
<accession>A0A5C3N029</accession>
<dbReference type="Pfam" id="PF00106">
    <property type="entry name" value="adh_short"/>
    <property type="match status" value="1"/>
</dbReference>
<protein>
    <submittedName>
        <fullName evidence="4">NAD(P)-binding protein</fullName>
    </submittedName>
</protein>
<dbReference type="EMBL" id="ML213513">
    <property type="protein sequence ID" value="TFK50382.1"/>
    <property type="molecule type" value="Genomic_DNA"/>
</dbReference>
<keyword evidence="2" id="KW-0560">Oxidoreductase</keyword>
<gene>
    <name evidence="4" type="ORF">OE88DRAFT_247154</name>
</gene>
<dbReference type="SUPFAM" id="SSF51735">
    <property type="entry name" value="NAD(P)-binding Rossmann-fold domains"/>
    <property type="match status" value="1"/>
</dbReference>
<dbReference type="Proteomes" id="UP000305948">
    <property type="component" value="Unassembled WGS sequence"/>
</dbReference>
<keyword evidence="5" id="KW-1185">Reference proteome</keyword>
<evidence type="ECO:0000256" key="1">
    <source>
        <dbReference type="ARBA" id="ARBA00006484"/>
    </source>
</evidence>
<dbReference type="InterPro" id="IPR036291">
    <property type="entry name" value="NAD(P)-bd_dom_sf"/>
</dbReference>
<proteinExistence type="inferred from homology"/>
<reference evidence="4 5" key="1">
    <citation type="journal article" date="2019" name="Nat. Ecol. Evol.">
        <title>Megaphylogeny resolves global patterns of mushroom evolution.</title>
        <authorList>
            <person name="Varga T."/>
            <person name="Krizsan K."/>
            <person name="Foldi C."/>
            <person name="Dima B."/>
            <person name="Sanchez-Garcia M."/>
            <person name="Sanchez-Ramirez S."/>
            <person name="Szollosi G.J."/>
            <person name="Szarkandi J.G."/>
            <person name="Papp V."/>
            <person name="Albert L."/>
            <person name="Andreopoulos W."/>
            <person name="Angelini C."/>
            <person name="Antonin V."/>
            <person name="Barry K.W."/>
            <person name="Bougher N.L."/>
            <person name="Buchanan P."/>
            <person name="Buyck B."/>
            <person name="Bense V."/>
            <person name="Catcheside P."/>
            <person name="Chovatia M."/>
            <person name="Cooper J."/>
            <person name="Damon W."/>
            <person name="Desjardin D."/>
            <person name="Finy P."/>
            <person name="Geml J."/>
            <person name="Haridas S."/>
            <person name="Hughes K."/>
            <person name="Justo A."/>
            <person name="Karasinski D."/>
            <person name="Kautmanova I."/>
            <person name="Kiss B."/>
            <person name="Kocsube S."/>
            <person name="Kotiranta H."/>
            <person name="LaButti K.M."/>
            <person name="Lechner B.E."/>
            <person name="Liimatainen K."/>
            <person name="Lipzen A."/>
            <person name="Lukacs Z."/>
            <person name="Mihaltcheva S."/>
            <person name="Morgado L.N."/>
            <person name="Niskanen T."/>
            <person name="Noordeloos M.E."/>
            <person name="Ohm R.A."/>
            <person name="Ortiz-Santana B."/>
            <person name="Ovrebo C."/>
            <person name="Racz N."/>
            <person name="Riley R."/>
            <person name="Savchenko A."/>
            <person name="Shiryaev A."/>
            <person name="Soop K."/>
            <person name="Spirin V."/>
            <person name="Szebenyi C."/>
            <person name="Tomsovsky M."/>
            <person name="Tulloss R.E."/>
            <person name="Uehling J."/>
            <person name="Grigoriev I.V."/>
            <person name="Vagvolgyi C."/>
            <person name="Papp T."/>
            <person name="Martin F.M."/>
            <person name="Miettinen O."/>
            <person name="Hibbett D.S."/>
            <person name="Nagy L.G."/>
        </authorList>
    </citation>
    <scope>NUCLEOTIDE SEQUENCE [LARGE SCALE GENOMIC DNA]</scope>
    <source>
        <strain evidence="4 5">OMC1185</strain>
    </source>
</reference>
<dbReference type="STRING" id="5364.A0A5C3N029"/>
<evidence type="ECO:0000313" key="5">
    <source>
        <dbReference type="Proteomes" id="UP000305948"/>
    </source>
</evidence>
<dbReference type="InterPro" id="IPR002347">
    <property type="entry name" value="SDR_fam"/>
</dbReference>
<evidence type="ECO:0000256" key="3">
    <source>
        <dbReference type="RuleBase" id="RU000363"/>
    </source>
</evidence>
<dbReference type="InterPro" id="IPR051911">
    <property type="entry name" value="SDR_oxidoreductase"/>
</dbReference>
<evidence type="ECO:0000313" key="4">
    <source>
        <dbReference type="EMBL" id="TFK50382.1"/>
    </source>
</evidence>
<dbReference type="OrthoDB" id="1274115at2759"/>
<dbReference type="AlphaFoldDB" id="A0A5C3N029"/>
<organism evidence="4 5">
    <name type="scientific">Heliocybe sulcata</name>
    <dbReference type="NCBI Taxonomy" id="5364"/>
    <lineage>
        <taxon>Eukaryota</taxon>
        <taxon>Fungi</taxon>
        <taxon>Dikarya</taxon>
        <taxon>Basidiomycota</taxon>
        <taxon>Agaricomycotina</taxon>
        <taxon>Agaricomycetes</taxon>
        <taxon>Gloeophyllales</taxon>
        <taxon>Gloeophyllaceae</taxon>
        <taxon>Heliocybe</taxon>
    </lineage>
</organism>
<dbReference type="PRINTS" id="PR00081">
    <property type="entry name" value="GDHRDH"/>
</dbReference>
<sequence length="296" mass="32606">MSTSESSQNVWFITGTSSGFGRRLVPIILSRGDLVIATARTVTKIQEPGFFNIPSESSERLRLLQLDIDSGVDAIKQVVKEAVGFWGRIDVLVNNAAWAQQGLLEEAGSDLVRKIYQSNVFSMLDVTTSVLPYMREKRKGTIVVIGSRTSWMPENPSGGIYASSKSAVRTIGETLSVELVSFNIRVLIVEPGAFRTEGIFATPFFLENQIPDYDELRTSAQAFYNSINGTQKGDPVKGMEAVVDVVRGEGRASGKAWPLYLPLGVAAETTIRDKCQRMMGVLGEWQDVIRDVNFDQ</sequence>
<comment type="similarity">
    <text evidence="1 3">Belongs to the short-chain dehydrogenases/reductases (SDR) family.</text>
</comment>
<dbReference type="PRINTS" id="PR00080">
    <property type="entry name" value="SDRFAMILY"/>
</dbReference>
<evidence type="ECO:0000256" key="2">
    <source>
        <dbReference type="ARBA" id="ARBA00023002"/>
    </source>
</evidence>
<dbReference type="PANTHER" id="PTHR43976">
    <property type="entry name" value="SHORT CHAIN DEHYDROGENASE"/>
    <property type="match status" value="1"/>
</dbReference>
<name>A0A5C3N029_9AGAM</name>
<dbReference type="Gene3D" id="3.40.50.720">
    <property type="entry name" value="NAD(P)-binding Rossmann-like Domain"/>
    <property type="match status" value="1"/>
</dbReference>
<dbReference type="GO" id="GO:0016491">
    <property type="term" value="F:oxidoreductase activity"/>
    <property type="evidence" value="ECO:0007669"/>
    <property type="project" value="UniProtKB-KW"/>
</dbReference>